<gene>
    <name evidence="3" type="ORF">SHCRBa_011_L19_F_210</name>
</gene>
<dbReference type="EMBL" id="KF184665">
    <property type="protein sequence ID" value="AGT17051.1"/>
    <property type="molecule type" value="Genomic_DNA"/>
</dbReference>
<reference evidence="3" key="1">
    <citation type="submission" date="2013-05" db="EMBL/GenBank/DDBJ databases">
        <title>Building the sugarcane genome for biotechnology and identifying evolutionary trends.</title>
        <authorList>
            <person name="De Setta N."/>
            <person name="Monteiro-Vitorello C.B."/>
            <person name="Metcalfe C.J."/>
            <person name="Cruz G.M.Q."/>
            <person name="Del Bem L.E."/>
            <person name="Vicentini R."/>
            <person name="Nogueira F.T.S."/>
            <person name="Campos R.A."/>
            <person name="Nunes S.L."/>
            <person name="Turrini P.C.G."/>
            <person name="Vieira A.P."/>
            <person name="Cruz E.A.O."/>
            <person name="Correa T.C.S."/>
            <person name="Hotta C.T."/>
            <person name="de Mello-Varani A."/>
            <person name="Vautrin S."/>
            <person name="Trindade A.S."/>
            <person name="Vilela M.M."/>
            <person name="Horta C.L."/>
            <person name="Sato P.M."/>
            <person name="de Andrade R.F."/>
            <person name="Nishiyama M.Y."/>
            <person name="Cardoso-Silva C.B."/>
            <person name="Scortecci K.C."/>
            <person name="Garcia A.A.F."/>
            <person name="Carneiro M.S."/>
            <person name="Kim C."/>
            <person name="Paterson A.H."/>
            <person name="Berges H."/>
            <person name="D'Hont A."/>
            <person name="de-Souza A.P."/>
            <person name="Souza G.M."/>
            <person name="Vincentz M."/>
            <person name="Kitajima J.P."/>
            <person name="Van Sluys M.-A."/>
        </authorList>
    </citation>
    <scope>NUCLEOTIDE SEQUENCE</scope>
</reference>
<feature type="compositionally biased region" description="Basic and acidic residues" evidence="1">
    <location>
        <begin position="33"/>
        <end position="50"/>
    </location>
</feature>
<accession>A0A059Q366</accession>
<dbReference type="PANTHER" id="PTHR23070">
    <property type="entry name" value="BCS1 AAA-TYPE ATPASE"/>
    <property type="match status" value="1"/>
</dbReference>
<organism evidence="3">
    <name type="scientific">Saccharum hybrid cultivar R570</name>
    <dbReference type="NCBI Taxonomy" id="131158"/>
    <lineage>
        <taxon>Eukaryota</taxon>
        <taxon>Viridiplantae</taxon>
        <taxon>Streptophyta</taxon>
        <taxon>Embryophyta</taxon>
        <taxon>Tracheophyta</taxon>
        <taxon>Spermatophyta</taxon>
        <taxon>Magnoliopsida</taxon>
        <taxon>Liliopsida</taxon>
        <taxon>Poales</taxon>
        <taxon>Poaceae</taxon>
        <taxon>PACMAD clade</taxon>
        <taxon>Panicoideae</taxon>
        <taxon>Andropogonodae</taxon>
        <taxon>Andropogoneae</taxon>
        <taxon>Saccharinae</taxon>
        <taxon>Saccharum</taxon>
        <taxon>Saccharum officinarum species complex</taxon>
    </lineage>
</organism>
<feature type="region of interest" description="Disordered" evidence="1">
    <location>
        <begin position="12"/>
        <end position="55"/>
    </location>
</feature>
<dbReference type="Pfam" id="PF25568">
    <property type="entry name" value="AAA_lid_At3g28540"/>
    <property type="match status" value="1"/>
</dbReference>
<evidence type="ECO:0000256" key="1">
    <source>
        <dbReference type="SAM" id="MobiDB-lite"/>
    </source>
</evidence>
<evidence type="ECO:0000313" key="3">
    <source>
        <dbReference type="EMBL" id="AGT17051.1"/>
    </source>
</evidence>
<dbReference type="InterPro" id="IPR058017">
    <property type="entry name" value="At3g28540-like_C"/>
</dbReference>
<evidence type="ECO:0000259" key="2">
    <source>
        <dbReference type="Pfam" id="PF25568"/>
    </source>
</evidence>
<name>A0A059Q366_9POAL</name>
<dbReference type="AlphaFoldDB" id="A0A059Q366"/>
<proteinExistence type="predicted"/>
<dbReference type="InterPro" id="IPR050747">
    <property type="entry name" value="Mitochondrial_chaperone_BCS1"/>
</dbReference>
<feature type="domain" description="AAA+ ATPase At3g28540-like C-terminal" evidence="2">
    <location>
        <begin position="167"/>
        <end position="209"/>
    </location>
</feature>
<sequence length="215" mass="24927">MLVWTTLFEGNPHTRMEPARGHARQHLRGGEGVPERRACSQDASELRTEGGEEGDGLVISMRDGQNMSNEFRGAMFMWSSVTDEVLQGEGLHNSRRCEVQRLTFHKHHRRLVIDEYLPHDHRRGREVLFGNRRRRLYSNNMISQYWYYDEDNAWIALIRRGWMDKHIEAFRIVAKNYLGINAHPLFGAVEELLMEVDIAECLMTAKNAGSDEDAT</sequence>
<protein>
    <recommendedName>
        <fullName evidence="2">AAA+ ATPase At3g28540-like C-terminal domain-containing protein</fullName>
    </recommendedName>
</protein>